<evidence type="ECO:0000313" key="9">
    <source>
        <dbReference type="EMBL" id="GFE63205.1"/>
    </source>
</evidence>
<dbReference type="UniPathway" id="UPA00286"/>
<evidence type="ECO:0000256" key="2">
    <source>
        <dbReference type="ARBA" id="ARBA00005182"/>
    </source>
</evidence>
<evidence type="ECO:0000256" key="4">
    <source>
        <dbReference type="ARBA" id="ARBA00013964"/>
    </source>
</evidence>
<evidence type="ECO:0000313" key="10">
    <source>
        <dbReference type="Proteomes" id="UP000436822"/>
    </source>
</evidence>
<comment type="similarity">
    <text evidence="3">Belongs to the AlgF family.</text>
</comment>
<evidence type="ECO:0000256" key="6">
    <source>
        <dbReference type="ARBA" id="ARBA00022764"/>
    </source>
</evidence>
<dbReference type="AlphaFoldDB" id="A0A6N6JAI9"/>
<dbReference type="Pfam" id="PF11182">
    <property type="entry name" value="AlgF"/>
    <property type="match status" value="1"/>
</dbReference>
<name>A0A6N6JAI9_9RHOB</name>
<accession>A0A6N6JAI9</accession>
<dbReference type="OrthoDB" id="8390419at2"/>
<keyword evidence="10" id="KW-1185">Reference proteome</keyword>
<dbReference type="InterPro" id="IPR035422">
    <property type="entry name" value="AlgF"/>
</dbReference>
<comment type="subcellular location">
    <subcellularLocation>
        <location evidence="1">Periplasm</location>
    </subcellularLocation>
</comment>
<feature type="chain" id="PRO_5026788941" description="Alginate biosynthesis protein AlgF" evidence="8">
    <location>
        <begin position="23"/>
        <end position="208"/>
    </location>
</feature>
<keyword evidence="7" id="KW-0016">Alginate biosynthesis</keyword>
<evidence type="ECO:0000256" key="8">
    <source>
        <dbReference type="SAM" id="SignalP"/>
    </source>
</evidence>
<organism evidence="9 10">
    <name type="scientific">Litoreibacter roseus</name>
    <dbReference type="NCBI Taxonomy" id="2601869"/>
    <lineage>
        <taxon>Bacteria</taxon>
        <taxon>Pseudomonadati</taxon>
        <taxon>Pseudomonadota</taxon>
        <taxon>Alphaproteobacteria</taxon>
        <taxon>Rhodobacterales</taxon>
        <taxon>Roseobacteraceae</taxon>
        <taxon>Litoreibacter</taxon>
    </lineage>
</organism>
<feature type="signal peptide" evidence="8">
    <location>
        <begin position="1"/>
        <end position="22"/>
    </location>
</feature>
<dbReference type="Proteomes" id="UP000436822">
    <property type="component" value="Unassembled WGS sequence"/>
</dbReference>
<comment type="caution">
    <text evidence="9">The sequence shown here is derived from an EMBL/GenBank/DDBJ whole genome shotgun (WGS) entry which is preliminary data.</text>
</comment>
<keyword evidence="5 8" id="KW-0732">Signal</keyword>
<evidence type="ECO:0000256" key="3">
    <source>
        <dbReference type="ARBA" id="ARBA00010033"/>
    </source>
</evidence>
<evidence type="ECO:0000256" key="1">
    <source>
        <dbReference type="ARBA" id="ARBA00004418"/>
    </source>
</evidence>
<evidence type="ECO:0000256" key="7">
    <source>
        <dbReference type="ARBA" id="ARBA00022841"/>
    </source>
</evidence>
<reference evidence="9 10" key="1">
    <citation type="submission" date="2019-12" db="EMBL/GenBank/DDBJ databases">
        <title>Litoreibacter badius sp. nov., a novel bacteriochlorophyll a-containing bacterium in the genus Litoreibacter.</title>
        <authorList>
            <person name="Kanamuro M."/>
            <person name="Takabe Y."/>
            <person name="Mori K."/>
            <person name="Takaichi S."/>
            <person name="Hanada S."/>
        </authorList>
    </citation>
    <scope>NUCLEOTIDE SEQUENCE [LARGE SCALE GENOMIC DNA]</scope>
    <source>
        <strain evidence="9 10">K6</strain>
    </source>
</reference>
<protein>
    <recommendedName>
        <fullName evidence="4">Alginate biosynthesis protein AlgF</fullName>
    </recommendedName>
</protein>
<gene>
    <name evidence="9" type="ORF">KIN_02790</name>
</gene>
<sequence length="208" mass="21536">MFANPLKIAALAVLLSPISALAQDGSLYEPAPDPSMSYVRVIDPGTENVAVGSKRLDDVADGISPYVGVVAGDVPVITDAVDMTLTVEAATYYTVLVSDDGATQIITDAITNSPAKADLAFYNLSDLGSADLFVPRADAMAVEGVVPTNAASVALNAPLELDFEVREGKAVMATVETVSLKRKSGVSIVVTGSAGSYEAISIDNSYIY</sequence>
<comment type="pathway">
    <text evidence="2">Glycan biosynthesis; alginate biosynthesis.</text>
</comment>
<dbReference type="GO" id="GO:0042121">
    <property type="term" value="P:alginic acid biosynthetic process"/>
    <property type="evidence" value="ECO:0007669"/>
    <property type="project" value="UniProtKB-UniPathway"/>
</dbReference>
<dbReference type="RefSeq" id="WP_159804165.1">
    <property type="nucleotide sequence ID" value="NZ_BLJE01000001.1"/>
</dbReference>
<dbReference type="GO" id="GO:0042597">
    <property type="term" value="C:periplasmic space"/>
    <property type="evidence" value="ECO:0007669"/>
    <property type="project" value="UniProtKB-SubCell"/>
</dbReference>
<evidence type="ECO:0000256" key="5">
    <source>
        <dbReference type="ARBA" id="ARBA00022729"/>
    </source>
</evidence>
<dbReference type="EMBL" id="BLJE01000001">
    <property type="protein sequence ID" value="GFE63205.1"/>
    <property type="molecule type" value="Genomic_DNA"/>
</dbReference>
<keyword evidence="6" id="KW-0574">Periplasm</keyword>
<proteinExistence type="inferred from homology"/>